<reference evidence="2" key="2">
    <citation type="submission" date="2020-06" db="EMBL/GenBank/DDBJ databases">
        <title>Helianthus annuus Genome sequencing and assembly Release 2.</title>
        <authorList>
            <person name="Gouzy J."/>
            <person name="Langlade N."/>
            <person name="Munos S."/>
        </authorList>
    </citation>
    <scope>NUCLEOTIDE SEQUENCE</scope>
    <source>
        <tissue evidence="2">Leaves</tissue>
    </source>
</reference>
<reference evidence="2" key="1">
    <citation type="journal article" date="2017" name="Nature">
        <title>The sunflower genome provides insights into oil metabolism, flowering and Asterid evolution.</title>
        <authorList>
            <person name="Badouin H."/>
            <person name="Gouzy J."/>
            <person name="Grassa C.J."/>
            <person name="Murat F."/>
            <person name="Staton S.E."/>
            <person name="Cottret L."/>
            <person name="Lelandais-Briere C."/>
            <person name="Owens G.L."/>
            <person name="Carrere S."/>
            <person name="Mayjonade B."/>
            <person name="Legrand L."/>
            <person name="Gill N."/>
            <person name="Kane N.C."/>
            <person name="Bowers J.E."/>
            <person name="Hubner S."/>
            <person name="Bellec A."/>
            <person name="Berard A."/>
            <person name="Berges H."/>
            <person name="Blanchet N."/>
            <person name="Boniface M.C."/>
            <person name="Brunel D."/>
            <person name="Catrice O."/>
            <person name="Chaidir N."/>
            <person name="Claudel C."/>
            <person name="Donnadieu C."/>
            <person name="Faraut T."/>
            <person name="Fievet G."/>
            <person name="Helmstetter N."/>
            <person name="King M."/>
            <person name="Knapp S.J."/>
            <person name="Lai Z."/>
            <person name="Le Paslier M.C."/>
            <person name="Lippi Y."/>
            <person name="Lorenzon L."/>
            <person name="Mandel J.R."/>
            <person name="Marage G."/>
            <person name="Marchand G."/>
            <person name="Marquand E."/>
            <person name="Bret-Mestries E."/>
            <person name="Morien E."/>
            <person name="Nambeesan S."/>
            <person name="Nguyen T."/>
            <person name="Pegot-Espagnet P."/>
            <person name="Pouilly N."/>
            <person name="Raftis F."/>
            <person name="Sallet E."/>
            <person name="Schiex T."/>
            <person name="Thomas J."/>
            <person name="Vandecasteele C."/>
            <person name="Vares D."/>
            <person name="Vear F."/>
            <person name="Vautrin S."/>
            <person name="Crespi M."/>
            <person name="Mangin B."/>
            <person name="Burke J.M."/>
            <person name="Salse J."/>
            <person name="Munos S."/>
            <person name="Vincourt P."/>
            <person name="Rieseberg L.H."/>
            <person name="Langlade N.B."/>
        </authorList>
    </citation>
    <scope>NUCLEOTIDE SEQUENCE</scope>
    <source>
        <tissue evidence="2">Leaves</tissue>
    </source>
</reference>
<evidence type="ECO:0000313" key="2">
    <source>
        <dbReference type="EMBL" id="KAF5790513.1"/>
    </source>
</evidence>
<dbReference type="AlphaFoldDB" id="A0A9K3I581"/>
<feature type="region of interest" description="Disordered" evidence="1">
    <location>
        <begin position="1"/>
        <end position="20"/>
    </location>
</feature>
<proteinExistence type="predicted"/>
<feature type="compositionally biased region" description="Polar residues" evidence="1">
    <location>
        <begin position="1"/>
        <end position="19"/>
    </location>
</feature>
<gene>
    <name evidence="2" type="ORF">HanXRQr2_Chr09g0384131</name>
</gene>
<dbReference type="EMBL" id="MNCJ02000324">
    <property type="protein sequence ID" value="KAF5790513.1"/>
    <property type="molecule type" value="Genomic_DNA"/>
</dbReference>
<comment type="caution">
    <text evidence="2">The sequence shown here is derived from an EMBL/GenBank/DDBJ whole genome shotgun (WGS) entry which is preliminary data.</text>
</comment>
<dbReference type="Proteomes" id="UP000215914">
    <property type="component" value="Unassembled WGS sequence"/>
</dbReference>
<evidence type="ECO:0000313" key="3">
    <source>
        <dbReference type="Proteomes" id="UP000215914"/>
    </source>
</evidence>
<accession>A0A9K3I581</accession>
<keyword evidence="3" id="KW-1185">Reference proteome</keyword>
<evidence type="ECO:0000256" key="1">
    <source>
        <dbReference type="SAM" id="MobiDB-lite"/>
    </source>
</evidence>
<dbReference type="Gramene" id="mRNA:HanXRQr2_Chr09g0384131">
    <property type="protein sequence ID" value="mRNA:HanXRQr2_Chr09g0384131"/>
    <property type="gene ID" value="HanXRQr2_Chr09g0384131"/>
</dbReference>
<protein>
    <submittedName>
        <fullName evidence="2">Uncharacterized protein</fullName>
    </submittedName>
</protein>
<name>A0A9K3I581_HELAN</name>
<sequence length="86" mass="9293">MNLRSNQPPITLNPRSACSSHVPRACYDVDCISLGHISVRAEALVRYKRGAGIGIDTHQKHTKRTLSMISLALGSLLLPVQTSAVV</sequence>
<organism evidence="2 3">
    <name type="scientific">Helianthus annuus</name>
    <name type="common">Common sunflower</name>
    <dbReference type="NCBI Taxonomy" id="4232"/>
    <lineage>
        <taxon>Eukaryota</taxon>
        <taxon>Viridiplantae</taxon>
        <taxon>Streptophyta</taxon>
        <taxon>Embryophyta</taxon>
        <taxon>Tracheophyta</taxon>
        <taxon>Spermatophyta</taxon>
        <taxon>Magnoliopsida</taxon>
        <taxon>eudicotyledons</taxon>
        <taxon>Gunneridae</taxon>
        <taxon>Pentapetalae</taxon>
        <taxon>asterids</taxon>
        <taxon>campanulids</taxon>
        <taxon>Asterales</taxon>
        <taxon>Asteraceae</taxon>
        <taxon>Asteroideae</taxon>
        <taxon>Heliantheae alliance</taxon>
        <taxon>Heliantheae</taxon>
        <taxon>Helianthus</taxon>
    </lineage>
</organism>